<dbReference type="Proteomes" id="UP001317001">
    <property type="component" value="Chromosome"/>
</dbReference>
<protein>
    <submittedName>
        <fullName evidence="1">Uncharacterized protein</fullName>
    </submittedName>
</protein>
<reference evidence="1 2" key="1">
    <citation type="submission" date="2022-08" db="EMBL/GenBank/DDBJ databases">
        <title>Myroides zhujiangensis sp. nov., a novel bacterium isolated from sediment in the Pearl River Estuary.</title>
        <authorList>
            <person name="Cui L."/>
        </authorList>
    </citation>
    <scope>NUCLEOTIDE SEQUENCE [LARGE SCALE GENOMIC DNA]</scope>
    <source>
        <strain evidence="1 2">SCSIO 72103</strain>
    </source>
</reference>
<evidence type="ECO:0000313" key="1">
    <source>
        <dbReference type="EMBL" id="UUV20760.1"/>
    </source>
</evidence>
<name>A0ABY5NQD8_9FLAO</name>
<sequence>MAISNCLFSPTSENPRGFSVWCVLAKLSAKPRNYSYTQTVGGNG</sequence>
<evidence type="ECO:0000313" key="2">
    <source>
        <dbReference type="Proteomes" id="UP001317001"/>
    </source>
</evidence>
<proteinExistence type="predicted"/>
<dbReference type="EMBL" id="CP102382">
    <property type="protein sequence ID" value="UUV20760.1"/>
    <property type="molecule type" value="Genomic_DNA"/>
</dbReference>
<gene>
    <name evidence="1" type="ORF">NPX36_10580</name>
</gene>
<organism evidence="1 2">
    <name type="scientific">Paenimyroides aestuarii</name>
    <dbReference type="NCBI Taxonomy" id="2968490"/>
    <lineage>
        <taxon>Bacteria</taxon>
        <taxon>Pseudomonadati</taxon>
        <taxon>Bacteroidota</taxon>
        <taxon>Flavobacteriia</taxon>
        <taxon>Flavobacteriales</taxon>
        <taxon>Flavobacteriaceae</taxon>
        <taxon>Paenimyroides</taxon>
    </lineage>
</organism>
<accession>A0ABY5NQD8</accession>
<dbReference type="RefSeq" id="WP_257498665.1">
    <property type="nucleotide sequence ID" value="NZ_CP102382.1"/>
</dbReference>
<keyword evidence="2" id="KW-1185">Reference proteome</keyword>